<keyword evidence="3" id="KW-1185">Reference proteome</keyword>
<name>A0AAD2JLB4_9STRA</name>
<dbReference type="AlphaFoldDB" id="A0AAD2JLB4"/>
<dbReference type="EMBL" id="CAKOGP040002080">
    <property type="protein sequence ID" value="CAJ1961017.1"/>
    <property type="molecule type" value="Genomic_DNA"/>
</dbReference>
<protein>
    <recommendedName>
        <fullName evidence="4">Subtilisin</fullName>
    </recommendedName>
</protein>
<comment type="caution">
    <text evidence="2">The sequence shown here is derived from an EMBL/GenBank/DDBJ whole genome shotgun (WGS) entry which is preliminary data.</text>
</comment>
<evidence type="ECO:0000313" key="3">
    <source>
        <dbReference type="Proteomes" id="UP001295423"/>
    </source>
</evidence>
<gene>
    <name evidence="2" type="ORF">CYCCA115_LOCUS18998</name>
</gene>
<reference evidence="2" key="1">
    <citation type="submission" date="2023-08" db="EMBL/GenBank/DDBJ databases">
        <authorList>
            <person name="Audoor S."/>
            <person name="Bilcke G."/>
        </authorList>
    </citation>
    <scope>NUCLEOTIDE SEQUENCE</scope>
</reference>
<dbReference type="Proteomes" id="UP001295423">
    <property type="component" value="Unassembled WGS sequence"/>
</dbReference>
<accession>A0AAD2JLB4</accession>
<keyword evidence="1" id="KW-0732">Signal</keyword>
<sequence>MKLSTLFTIILVNAKTAPLQGACDYCTAGFDNPTVAISLSDVLPFSFLDDAEANVTSCQDIQNEAANANGTTEECEAIAQLEPLCCPSTTEQYVCDFCPDGVEVEDNFVCGIFSLAALGANETGCASTKLYEPICCPSTSEYKLPTVTEGETCYICGSADVAMTTPDAIPLFIQGSDDPAAQLTCAQQQDAINEERKTSGASCADAISGLYLFASPSICGCSGYSPPKSCNICEGGTVKRDVIPLADEGNLTCGQGYDTFQHFTPGFCTTLTANGELDLAVLDEACCTYTSSGHVNGLHFAGWLIASLVAIAVV</sequence>
<organism evidence="2 3">
    <name type="scientific">Cylindrotheca closterium</name>
    <dbReference type="NCBI Taxonomy" id="2856"/>
    <lineage>
        <taxon>Eukaryota</taxon>
        <taxon>Sar</taxon>
        <taxon>Stramenopiles</taxon>
        <taxon>Ochrophyta</taxon>
        <taxon>Bacillariophyta</taxon>
        <taxon>Bacillariophyceae</taxon>
        <taxon>Bacillariophycidae</taxon>
        <taxon>Bacillariales</taxon>
        <taxon>Bacillariaceae</taxon>
        <taxon>Cylindrotheca</taxon>
    </lineage>
</organism>
<proteinExistence type="predicted"/>
<evidence type="ECO:0000313" key="2">
    <source>
        <dbReference type="EMBL" id="CAJ1961017.1"/>
    </source>
</evidence>
<evidence type="ECO:0008006" key="4">
    <source>
        <dbReference type="Google" id="ProtNLM"/>
    </source>
</evidence>
<feature type="chain" id="PRO_5042072319" description="Subtilisin" evidence="1">
    <location>
        <begin position="22"/>
        <end position="314"/>
    </location>
</feature>
<feature type="signal peptide" evidence="1">
    <location>
        <begin position="1"/>
        <end position="21"/>
    </location>
</feature>
<evidence type="ECO:0000256" key="1">
    <source>
        <dbReference type="SAM" id="SignalP"/>
    </source>
</evidence>